<evidence type="ECO:0008006" key="3">
    <source>
        <dbReference type="Google" id="ProtNLM"/>
    </source>
</evidence>
<proteinExistence type="predicted"/>
<name>A0A8S9NTV1_BRACR</name>
<dbReference type="AlphaFoldDB" id="A0A8S9NTV1"/>
<sequence>MGPAPERFVNLKVRDLMLSNGSDWNRDLIQQILPQEEAIILSIKSGRSGAPDKLIWLGLSKLVCLPPTGVATGPLAPWILWSLWLARNNRLFINKIATPEEIISRAIAAAHEWLREQCTEPSNTKNTRVLRPSRDTDSSRLQTDAAWRADLQCAGLGWTII</sequence>
<organism evidence="1 2">
    <name type="scientific">Brassica cretica</name>
    <name type="common">Mustard</name>
    <dbReference type="NCBI Taxonomy" id="69181"/>
    <lineage>
        <taxon>Eukaryota</taxon>
        <taxon>Viridiplantae</taxon>
        <taxon>Streptophyta</taxon>
        <taxon>Embryophyta</taxon>
        <taxon>Tracheophyta</taxon>
        <taxon>Spermatophyta</taxon>
        <taxon>Magnoliopsida</taxon>
        <taxon>eudicotyledons</taxon>
        <taxon>Gunneridae</taxon>
        <taxon>Pentapetalae</taxon>
        <taxon>rosids</taxon>
        <taxon>malvids</taxon>
        <taxon>Brassicales</taxon>
        <taxon>Brassicaceae</taxon>
        <taxon>Brassiceae</taxon>
        <taxon>Brassica</taxon>
    </lineage>
</organism>
<evidence type="ECO:0000313" key="2">
    <source>
        <dbReference type="Proteomes" id="UP000712600"/>
    </source>
</evidence>
<accession>A0A8S9NTV1</accession>
<dbReference type="Proteomes" id="UP000712600">
    <property type="component" value="Unassembled WGS sequence"/>
</dbReference>
<reference evidence="1" key="1">
    <citation type="submission" date="2019-12" db="EMBL/GenBank/DDBJ databases">
        <title>Genome sequencing and annotation of Brassica cretica.</title>
        <authorList>
            <person name="Studholme D.J."/>
            <person name="Sarris P."/>
        </authorList>
    </citation>
    <scope>NUCLEOTIDE SEQUENCE</scope>
    <source>
        <strain evidence="1">PFS-109/04</strain>
        <tissue evidence="1">Leaf</tissue>
    </source>
</reference>
<comment type="caution">
    <text evidence="1">The sequence shown here is derived from an EMBL/GenBank/DDBJ whole genome shotgun (WGS) entry which is preliminary data.</text>
</comment>
<protein>
    <recommendedName>
        <fullName evidence="3">Reverse transcriptase zinc-binding domain-containing protein</fullName>
    </recommendedName>
</protein>
<dbReference type="EMBL" id="QGKX02001521">
    <property type="protein sequence ID" value="KAF3507166.1"/>
    <property type="molecule type" value="Genomic_DNA"/>
</dbReference>
<gene>
    <name evidence="1" type="ORF">F2Q69_00009449</name>
</gene>
<evidence type="ECO:0000313" key="1">
    <source>
        <dbReference type="EMBL" id="KAF3507166.1"/>
    </source>
</evidence>